<name>A0A369P0U3_9ACTN</name>
<protein>
    <submittedName>
        <fullName evidence="1">Uncharacterized protein</fullName>
    </submittedName>
</protein>
<dbReference type="EMBL" id="PPUT01000007">
    <property type="protein sequence ID" value="RDC45733.1"/>
    <property type="molecule type" value="Genomic_DNA"/>
</dbReference>
<comment type="caution">
    <text evidence="1">The sequence shown here is derived from an EMBL/GenBank/DDBJ whole genome shotgun (WGS) entry which is preliminary data.</text>
</comment>
<sequence length="577" mass="66085">MKFHEQLNAYIEQIDCMAKEVSEQSGVSAATLSRYRTGSRLPDTESDAFENLCSAIAELARQKQLGDITAESVREQFMQSSDLRPRDADRLLENFDLLLATLDVGISKLCRHINYDASTVFRFRNGSRRPSDPEKFASSVAEYVAREWDSARDRAVLAHLLGCTEEELAESSVRYEKLMEWLFDDRDHRDHPVSDFLFKLDEFNLNDYIKAIHFDELKVPSVPFQMPTSKTYFGLDQMMESELDFLKATVISKSTEPVIMYSDMPMGEMAKDPEFPKKWMFGMAMMLKKGLHLNQIHDLNRSFEDMMLGLESWIPMYMTGQISPFYLKEPSNNVFLHLLKVSGAAALCGEAIVGHHAEGRYYLTKSRKELGYYTARAQELLSAARPLMDIYRIDNKNEFNAFLQVDSEAIGKRRSILSSLPLYTIDASLLVEMLARSGFDGEEAAGIADAASSARRRVVHILETSEIHVEIPLLTREEFEVYPLNLDLSNVFCEKGVAYTYEQYLAHLEDTDRFAADHPRYQVEKTSSQTFRNLQISIHEGRWAMVSKELVPSIHFVIHHPKLRRAIEEFIPPVAEK</sequence>
<proteinExistence type="predicted"/>
<reference evidence="1 2" key="1">
    <citation type="journal article" date="2018" name="Elife">
        <title>Discovery and characterization of a prevalent human gut bacterial enzyme sufficient for the inactivation of a family of plant toxins.</title>
        <authorList>
            <person name="Koppel N."/>
            <person name="Bisanz J.E."/>
            <person name="Pandelia M.E."/>
            <person name="Turnbaugh P.J."/>
            <person name="Balskus E.P."/>
        </authorList>
    </citation>
    <scope>NUCLEOTIDE SEQUENCE [LARGE SCALE GENOMIC DNA]</scope>
    <source>
        <strain evidence="1 2">OB21 GAM 11</strain>
    </source>
</reference>
<dbReference type="RefSeq" id="WP_114548669.1">
    <property type="nucleotide sequence ID" value="NZ_PPUT01000007.1"/>
</dbReference>
<dbReference type="Proteomes" id="UP000253805">
    <property type="component" value="Unassembled WGS sequence"/>
</dbReference>
<accession>A0A369P0U3</accession>
<evidence type="ECO:0000313" key="2">
    <source>
        <dbReference type="Proteomes" id="UP000253805"/>
    </source>
</evidence>
<organism evidence="1 2">
    <name type="scientific">Adlercreutzia equolifaciens subsp. celatus</name>
    <dbReference type="NCBI Taxonomy" id="394340"/>
    <lineage>
        <taxon>Bacteria</taxon>
        <taxon>Bacillati</taxon>
        <taxon>Actinomycetota</taxon>
        <taxon>Coriobacteriia</taxon>
        <taxon>Eggerthellales</taxon>
        <taxon>Eggerthellaceae</taxon>
        <taxon>Adlercreutzia</taxon>
    </lineage>
</organism>
<gene>
    <name evidence="1" type="ORF">C1850_03960</name>
</gene>
<evidence type="ECO:0000313" key="1">
    <source>
        <dbReference type="EMBL" id="RDC45733.1"/>
    </source>
</evidence>
<dbReference type="AlphaFoldDB" id="A0A369P0U3"/>